<proteinExistence type="predicted"/>
<sequence length="310" mass="36748">MGSDTSKESKPSDNLDFRYLYQIFENNKDYWIVTDKWRQLVKYIEEHACDPNIRYYLISQGKILKKADHPHELIDYTLYVEGNRLKESESFAMLILDISILHGFDINKPWSFNSRFNEKFIFELPEFFQIIWENTNKYKPDFSVSHPELPSILFSNMRSIWPSEIIDLMNDDILNRENKFGTRIIELYYSQLCDGSDINNVWRLFKALCKRCYPDGSGVLIDEDLSDNVKKHIGDVTEINYGEYPEKSPAYAATHLLYDYIRKQESFEDDLHLTLSERVYKHNKYGGISKIILGYLIDYRSGKIEIREKM</sequence>
<organism evidence="1">
    <name type="scientific">Solumvirus sp</name>
    <dbReference type="NCBI Taxonomy" id="2487773"/>
    <lineage>
        <taxon>Viruses</taxon>
        <taxon>Pithoviruses</taxon>
    </lineage>
</organism>
<dbReference type="EMBL" id="MK072501">
    <property type="protein sequence ID" value="AYV86304.1"/>
    <property type="molecule type" value="Genomic_DNA"/>
</dbReference>
<gene>
    <name evidence="1" type="ORF">Solumvirus4_2</name>
</gene>
<reference evidence="1" key="1">
    <citation type="submission" date="2018-10" db="EMBL/GenBank/DDBJ databases">
        <title>Hidden diversity of soil giant viruses.</title>
        <authorList>
            <person name="Schulz F."/>
            <person name="Alteio L."/>
            <person name="Goudeau D."/>
            <person name="Ryan E.M."/>
            <person name="Malmstrom R.R."/>
            <person name="Blanchard J."/>
            <person name="Woyke T."/>
        </authorList>
    </citation>
    <scope>NUCLEOTIDE SEQUENCE</scope>
    <source>
        <strain evidence="1">SMV1</strain>
    </source>
</reference>
<protein>
    <submittedName>
        <fullName evidence="1">Uncharacterized protein</fullName>
    </submittedName>
</protein>
<name>A0A3G5AI87_9VIRU</name>
<accession>A0A3G5AI87</accession>
<evidence type="ECO:0000313" key="1">
    <source>
        <dbReference type="EMBL" id="AYV86304.1"/>
    </source>
</evidence>